<dbReference type="Proteomes" id="UP000654075">
    <property type="component" value="Unassembled WGS sequence"/>
</dbReference>
<reference evidence="2" key="1">
    <citation type="submission" date="2021-02" db="EMBL/GenBank/DDBJ databases">
        <authorList>
            <person name="Dougan E. K."/>
            <person name="Rhodes N."/>
            <person name="Thang M."/>
            <person name="Chan C."/>
        </authorList>
    </citation>
    <scope>NUCLEOTIDE SEQUENCE</scope>
</reference>
<evidence type="ECO:0000313" key="2">
    <source>
        <dbReference type="EMBL" id="CAE8580977.1"/>
    </source>
</evidence>
<dbReference type="InterPro" id="IPR056470">
    <property type="entry name" value="BesD/HalB-like"/>
</dbReference>
<evidence type="ECO:0000259" key="1">
    <source>
        <dbReference type="PROSITE" id="PS51471"/>
    </source>
</evidence>
<sequence>MNRVHLNRFALGDGLGWHHDNSEFFFNLLLQQSPSGGKFEFVPNSEGDMAKVRTALQSVVPDGFVHSEPEELAPGGALLFCGRRSMHRVTPVADDALPRMTAILNFASEPGGGIIEEYTRRKFFGRSLQQG</sequence>
<feature type="domain" description="Fe2OG dioxygenase" evidence="1">
    <location>
        <begin position="1"/>
        <end position="110"/>
    </location>
</feature>
<dbReference type="AlphaFoldDB" id="A0A813CZC6"/>
<keyword evidence="3" id="KW-1185">Reference proteome</keyword>
<protein>
    <recommendedName>
        <fullName evidence="1">Fe2OG dioxygenase domain-containing protein</fullName>
    </recommendedName>
</protein>
<comment type="caution">
    <text evidence="2">The sequence shown here is derived from an EMBL/GenBank/DDBJ whole genome shotgun (WGS) entry which is preliminary data.</text>
</comment>
<dbReference type="InterPro" id="IPR005123">
    <property type="entry name" value="Oxoglu/Fe-dep_dioxygenase_dom"/>
</dbReference>
<dbReference type="PROSITE" id="PS51471">
    <property type="entry name" value="FE2OG_OXY"/>
    <property type="match status" value="1"/>
</dbReference>
<gene>
    <name evidence="2" type="ORF">PGLA1383_LOCUS11</name>
</gene>
<evidence type="ECO:0000313" key="3">
    <source>
        <dbReference type="Proteomes" id="UP000654075"/>
    </source>
</evidence>
<dbReference type="EMBL" id="CAJNNV010000003">
    <property type="protein sequence ID" value="CAE8580977.1"/>
    <property type="molecule type" value="Genomic_DNA"/>
</dbReference>
<organism evidence="2 3">
    <name type="scientific">Polarella glacialis</name>
    <name type="common">Dinoflagellate</name>
    <dbReference type="NCBI Taxonomy" id="89957"/>
    <lineage>
        <taxon>Eukaryota</taxon>
        <taxon>Sar</taxon>
        <taxon>Alveolata</taxon>
        <taxon>Dinophyceae</taxon>
        <taxon>Suessiales</taxon>
        <taxon>Suessiaceae</taxon>
        <taxon>Polarella</taxon>
    </lineage>
</organism>
<proteinExistence type="predicted"/>
<name>A0A813CZC6_POLGL</name>
<accession>A0A813CZC6</accession>
<dbReference type="Pfam" id="PF23169">
    <property type="entry name" value="HalD"/>
    <property type="match status" value="1"/>
</dbReference>
<dbReference type="OrthoDB" id="424053at2759"/>